<feature type="domain" description="AMP-dependent synthetase/ligase" evidence="2">
    <location>
        <begin position="38"/>
        <end position="425"/>
    </location>
</feature>
<dbReference type="PANTHER" id="PTHR43767:SF1">
    <property type="entry name" value="NONRIBOSOMAL PEPTIDE SYNTHASE PES1 (EUROFUNG)-RELATED"/>
    <property type="match status" value="1"/>
</dbReference>
<dbReference type="Proteomes" id="UP001528673">
    <property type="component" value="Unassembled WGS sequence"/>
</dbReference>
<dbReference type="InterPro" id="IPR000873">
    <property type="entry name" value="AMP-dep_synth/lig_dom"/>
</dbReference>
<reference evidence="4 5" key="1">
    <citation type="submission" date="2023-02" db="EMBL/GenBank/DDBJ databases">
        <title>Bacterial whole genomic sequence of Curvibacter sp. HBC61.</title>
        <authorList>
            <person name="Le V."/>
            <person name="Ko S.-R."/>
            <person name="Ahn C.-Y."/>
            <person name="Oh H.-M."/>
        </authorList>
    </citation>
    <scope>NUCLEOTIDE SEQUENCE [LARGE SCALE GENOMIC DNA]</scope>
    <source>
        <strain evidence="4 5">HBC61</strain>
    </source>
</reference>
<dbReference type="Pfam" id="PF13193">
    <property type="entry name" value="AMP-binding_C"/>
    <property type="match status" value="1"/>
</dbReference>
<sequence>MTAPLPPPAPEPHHRFWPPGVPHTVRPSAVGLSHYLAVAAERDPDKPAIHFCGQSLSYGALQQRVEALAAWLQRRLGVQPGDRVWLMSQNCPQYVVGFFALLRLGAVVVPVNPMSTATELAWLQQDTDAQVALLAQELLPRVQGLLASGALRAAVVHAYADAMHPSTVGAADSPWPEPFHQPRQALDRAALHGLEDALTEALSAGWRPANDHPGPDALAVLPYTSGTTGHPKGCMHTHGTVLASNLASQIWRGLHSASVFLSVAPLFHMLGMQNGMNLPLTLGATLVMMPRWHAPSAARLIEQHRVSVWTAPPSMVIDFFAQADVLQRDLSSLSLLSGGGAAMPEAVATLLAERFGLRYNEAYGLSETAAFLHANPLHRGKRQCLGMPTPGVVSRIVDPDTLAELPPGEVGELVTSGPQLMLGYWRNPAATEAAFFERDGRRFFRTGDLASVDEDGYYFMRDRLKRMINASGFKVWPAEVESALYEHPAIHEACVIAVDDPRRGETVKALVVLKPAQRGQLSEAQLIAWARERMAVYKAPAWVEFVDHLPKSGTGKILWRELQEAHRQRAQAAPTAPATDPATAPAAAPTSTSV</sequence>
<organism evidence="4 5">
    <name type="scientific">Curvibacter cyanobacteriorum</name>
    <dbReference type="NCBI Taxonomy" id="3026422"/>
    <lineage>
        <taxon>Bacteria</taxon>
        <taxon>Pseudomonadati</taxon>
        <taxon>Pseudomonadota</taxon>
        <taxon>Betaproteobacteria</taxon>
        <taxon>Burkholderiales</taxon>
        <taxon>Comamonadaceae</taxon>
        <taxon>Curvibacter</taxon>
    </lineage>
</organism>
<evidence type="ECO:0000259" key="2">
    <source>
        <dbReference type="Pfam" id="PF00501"/>
    </source>
</evidence>
<proteinExistence type="predicted"/>
<comment type="caution">
    <text evidence="4">The sequence shown here is derived from an EMBL/GenBank/DDBJ whole genome shotgun (WGS) entry which is preliminary data.</text>
</comment>
<evidence type="ECO:0000313" key="5">
    <source>
        <dbReference type="Proteomes" id="UP001528673"/>
    </source>
</evidence>
<keyword evidence="5" id="KW-1185">Reference proteome</keyword>
<accession>A0ABT5MY05</accession>
<dbReference type="Gene3D" id="3.40.50.12780">
    <property type="entry name" value="N-terminal domain of ligase-like"/>
    <property type="match status" value="1"/>
</dbReference>
<dbReference type="InterPro" id="IPR050237">
    <property type="entry name" value="ATP-dep_AMP-bd_enzyme"/>
</dbReference>
<dbReference type="SUPFAM" id="SSF56801">
    <property type="entry name" value="Acetyl-CoA synthetase-like"/>
    <property type="match status" value="1"/>
</dbReference>
<name>A0ABT5MY05_9BURK</name>
<evidence type="ECO:0000256" key="1">
    <source>
        <dbReference type="SAM" id="MobiDB-lite"/>
    </source>
</evidence>
<evidence type="ECO:0000313" key="4">
    <source>
        <dbReference type="EMBL" id="MDD0837653.1"/>
    </source>
</evidence>
<dbReference type="Gene3D" id="3.30.300.30">
    <property type="match status" value="1"/>
</dbReference>
<dbReference type="RefSeq" id="WP_273948903.1">
    <property type="nucleotide sequence ID" value="NZ_JAQSIP010000002.1"/>
</dbReference>
<gene>
    <name evidence="4" type="ORF">PSQ40_03610</name>
</gene>
<dbReference type="NCBIfam" id="NF006181">
    <property type="entry name" value="PRK08314.1"/>
    <property type="match status" value="1"/>
</dbReference>
<dbReference type="InterPro" id="IPR025110">
    <property type="entry name" value="AMP-bd_C"/>
</dbReference>
<dbReference type="PANTHER" id="PTHR43767">
    <property type="entry name" value="LONG-CHAIN-FATTY-ACID--COA LIGASE"/>
    <property type="match status" value="1"/>
</dbReference>
<dbReference type="InterPro" id="IPR020845">
    <property type="entry name" value="AMP-binding_CS"/>
</dbReference>
<keyword evidence="4" id="KW-0436">Ligase</keyword>
<dbReference type="PROSITE" id="PS00455">
    <property type="entry name" value="AMP_BINDING"/>
    <property type="match status" value="1"/>
</dbReference>
<feature type="domain" description="AMP-binding enzyme C-terminal" evidence="3">
    <location>
        <begin position="479"/>
        <end position="556"/>
    </location>
</feature>
<dbReference type="InterPro" id="IPR045851">
    <property type="entry name" value="AMP-bd_C_sf"/>
</dbReference>
<protein>
    <submittedName>
        <fullName evidence="4">Long-chain-fatty-acid--CoA ligase</fullName>
    </submittedName>
</protein>
<feature type="compositionally biased region" description="Low complexity" evidence="1">
    <location>
        <begin position="570"/>
        <end position="594"/>
    </location>
</feature>
<dbReference type="Pfam" id="PF00501">
    <property type="entry name" value="AMP-binding"/>
    <property type="match status" value="1"/>
</dbReference>
<dbReference type="InterPro" id="IPR042099">
    <property type="entry name" value="ANL_N_sf"/>
</dbReference>
<dbReference type="GO" id="GO:0016874">
    <property type="term" value="F:ligase activity"/>
    <property type="evidence" value="ECO:0007669"/>
    <property type="project" value="UniProtKB-KW"/>
</dbReference>
<evidence type="ECO:0000259" key="3">
    <source>
        <dbReference type="Pfam" id="PF13193"/>
    </source>
</evidence>
<dbReference type="EMBL" id="JAQSIP010000002">
    <property type="protein sequence ID" value="MDD0837653.1"/>
    <property type="molecule type" value="Genomic_DNA"/>
</dbReference>
<feature type="region of interest" description="Disordered" evidence="1">
    <location>
        <begin position="568"/>
        <end position="594"/>
    </location>
</feature>